<keyword evidence="4" id="KW-0804">Transcription</keyword>
<dbReference type="PROSITE" id="PS50931">
    <property type="entry name" value="HTH_LYSR"/>
    <property type="match status" value="1"/>
</dbReference>
<dbReference type="RefSeq" id="WP_200596368.1">
    <property type="nucleotide sequence ID" value="NZ_JAEPBG010000014.1"/>
</dbReference>
<sequence length="314" mass="34376">MNTRFLETFVTLSELRNYRATARALHATPAAISLRVKSLEDELGAELVDRESKEFRLTPQGESLLAHARTVVAAAKRLQAAARQDNTIRGRLRLGVIETVVHSWLSPYIKRMSKEYPELEIDLTVDRSTVLQKRLQANELDLIVRVEGSDNPDIVSTALAVYPVQWFAHRSVVRGNAKGQKALVKWALQQPLLTFSRGTAPQRAMEKAVAHLASQQDVPLSQTRITCSPSVAAIVRLLLDGYGIAAIPSLFVNDHLKTGDIVNLPALPSLPVIIVTLCHPAETEMKVHAAATVARQACADYGAQLGESLIGVLC</sequence>
<dbReference type="Pfam" id="PF00126">
    <property type="entry name" value="HTH_1"/>
    <property type="match status" value="1"/>
</dbReference>
<comment type="similarity">
    <text evidence="1">Belongs to the LysR transcriptional regulatory family.</text>
</comment>
<dbReference type="InterPro" id="IPR005119">
    <property type="entry name" value="LysR_subst-bd"/>
</dbReference>
<dbReference type="Gene3D" id="3.40.190.290">
    <property type="match status" value="1"/>
</dbReference>
<organism evidence="6 7">
    <name type="scientific">Noviherbaspirillum pedocola</name>
    <dbReference type="NCBI Taxonomy" id="2801341"/>
    <lineage>
        <taxon>Bacteria</taxon>
        <taxon>Pseudomonadati</taxon>
        <taxon>Pseudomonadota</taxon>
        <taxon>Betaproteobacteria</taxon>
        <taxon>Burkholderiales</taxon>
        <taxon>Oxalobacteraceae</taxon>
        <taxon>Noviherbaspirillum</taxon>
    </lineage>
</organism>
<keyword evidence="7" id="KW-1185">Reference proteome</keyword>
<name>A0A934W991_9BURK</name>
<dbReference type="PANTHER" id="PTHR30126">
    <property type="entry name" value="HTH-TYPE TRANSCRIPTIONAL REGULATOR"/>
    <property type="match status" value="1"/>
</dbReference>
<dbReference type="SUPFAM" id="SSF53850">
    <property type="entry name" value="Periplasmic binding protein-like II"/>
    <property type="match status" value="1"/>
</dbReference>
<dbReference type="PANTHER" id="PTHR30126:SF77">
    <property type="entry name" value="TRANSCRIPTIONAL REGULATORY PROTEIN"/>
    <property type="match status" value="1"/>
</dbReference>
<dbReference type="GO" id="GO:0000976">
    <property type="term" value="F:transcription cis-regulatory region binding"/>
    <property type="evidence" value="ECO:0007669"/>
    <property type="project" value="TreeGrafter"/>
</dbReference>
<dbReference type="InterPro" id="IPR000847">
    <property type="entry name" value="LysR_HTH_N"/>
</dbReference>
<proteinExistence type="inferred from homology"/>
<dbReference type="SUPFAM" id="SSF46785">
    <property type="entry name" value="Winged helix' DNA-binding domain"/>
    <property type="match status" value="1"/>
</dbReference>
<keyword evidence="3" id="KW-0238">DNA-binding</keyword>
<accession>A0A934W991</accession>
<comment type="caution">
    <text evidence="6">The sequence shown here is derived from an EMBL/GenBank/DDBJ whole genome shotgun (WGS) entry which is preliminary data.</text>
</comment>
<evidence type="ECO:0000256" key="3">
    <source>
        <dbReference type="ARBA" id="ARBA00023125"/>
    </source>
</evidence>
<evidence type="ECO:0000313" key="6">
    <source>
        <dbReference type="EMBL" id="MBK4737788.1"/>
    </source>
</evidence>
<evidence type="ECO:0000256" key="2">
    <source>
        <dbReference type="ARBA" id="ARBA00023015"/>
    </source>
</evidence>
<dbReference type="Proteomes" id="UP000622890">
    <property type="component" value="Unassembled WGS sequence"/>
</dbReference>
<dbReference type="GO" id="GO:0003700">
    <property type="term" value="F:DNA-binding transcription factor activity"/>
    <property type="evidence" value="ECO:0007669"/>
    <property type="project" value="InterPro"/>
</dbReference>
<evidence type="ECO:0000313" key="7">
    <source>
        <dbReference type="Proteomes" id="UP000622890"/>
    </source>
</evidence>
<dbReference type="InterPro" id="IPR036388">
    <property type="entry name" value="WH-like_DNA-bd_sf"/>
</dbReference>
<keyword evidence="2" id="KW-0805">Transcription regulation</keyword>
<evidence type="ECO:0000259" key="5">
    <source>
        <dbReference type="PROSITE" id="PS50931"/>
    </source>
</evidence>
<protein>
    <submittedName>
        <fullName evidence="6">LysR family transcriptional regulator</fullName>
    </submittedName>
</protein>
<evidence type="ECO:0000256" key="1">
    <source>
        <dbReference type="ARBA" id="ARBA00009437"/>
    </source>
</evidence>
<dbReference type="InterPro" id="IPR036390">
    <property type="entry name" value="WH_DNA-bd_sf"/>
</dbReference>
<dbReference type="EMBL" id="JAEPBG010000014">
    <property type="protein sequence ID" value="MBK4737788.1"/>
    <property type="molecule type" value="Genomic_DNA"/>
</dbReference>
<reference evidence="6" key="1">
    <citation type="submission" date="2021-01" db="EMBL/GenBank/DDBJ databases">
        <title>Genome sequence of strain Noviherbaspirillum sp. DKR-6.</title>
        <authorList>
            <person name="Chaudhary D.K."/>
        </authorList>
    </citation>
    <scope>NUCLEOTIDE SEQUENCE</scope>
    <source>
        <strain evidence="6">DKR-6</strain>
    </source>
</reference>
<gene>
    <name evidence="6" type="ORF">JJB74_24470</name>
</gene>
<evidence type="ECO:0000256" key="4">
    <source>
        <dbReference type="ARBA" id="ARBA00023163"/>
    </source>
</evidence>
<dbReference type="AlphaFoldDB" id="A0A934W991"/>
<dbReference type="Gene3D" id="1.10.10.10">
    <property type="entry name" value="Winged helix-like DNA-binding domain superfamily/Winged helix DNA-binding domain"/>
    <property type="match status" value="1"/>
</dbReference>
<feature type="domain" description="HTH lysR-type" evidence="5">
    <location>
        <begin position="1"/>
        <end position="58"/>
    </location>
</feature>
<dbReference type="Pfam" id="PF03466">
    <property type="entry name" value="LysR_substrate"/>
    <property type="match status" value="1"/>
</dbReference>
<dbReference type="CDD" id="cd05466">
    <property type="entry name" value="PBP2_LTTR_substrate"/>
    <property type="match status" value="1"/>
</dbReference>